<evidence type="ECO:0000313" key="7">
    <source>
        <dbReference type="EMBL" id="CAF0730367.1"/>
    </source>
</evidence>
<dbReference type="Pfam" id="PF03184">
    <property type="entry name" value="DDE_1"/>
    <property type="match status" value="1"/>
</dbReference>
<evidence type="ECO:0000259" key="5">
    <source>
        <dbReference type="PROSITE" id="PS50054"/>
    </source>
</evidence>
<comment type="caution">
    <text evidence="7">The sequence shown here is derived from an EMBL/GenBank/DDBJ whole genome shotgun (WGS) entry which is preliminary data.</text>
</comment>
<dbReference type="InterPro" id="IPR000340">
    <property type="entry name" value="Dual-sp_phosphatase_cat-dom"/>
</dbReference>
<keyword evidence="3" id="KW-0378">Hydrolase</keyword>
<name>A0A813MZ98_9BILA</name>
<evidence type="ECO:0000256" key="2">
    <source>
        <dbReference type="ARBA" id="ARBA00013064"/>
    </source>
</evidence>
<dbReference type="InterPro" id="IPR016130">
    <property type="entry name" value="Tyr_Pase_AS"/>
</dbReference>
<dbReference type="EMBL" id="CAJNOC010000228">
    <property type="protein sequence ID" value="CAF0730367.1"/>
    <property type="molecule type" value="Genomic_DNA"/>
</dbReference>
<dbReference type="Pfam" id="PF00782">
    <property type="entry name" value="DSPc"/>
    <property type="match status" value="1"/>
</dbReference>
<dbReference type="InterPro" id="IPR029021">
    <property type="entry name" value="Prot-tyrosine_phosphatase-like"/>
</dbReference>
<proteinExistence type="inferred from homology"/>
<dbReference type="PROSITE" id="PS50056">
    <property type="entry name" value="TYR_PHOSPHATASE_2"/>
    <property type="match status" value="1"/>
</dbReference>
<gene>
    <name evidence="7" type="ORF">OXX778_LOCUS2804</name>
</gene>
<evidence type="ECO:0000256" key="3">
    <source>
        <dbReference type="ARBA" id="ARBA00022801"/>
    </source>
</evidence>
<dbReference type="PROSITE" id="PS00383">
    <property type="entry name" value="TYR_PHOSPHATASE_1"/>
    <property type="match status" value="1"/>
</dbReference>
<keyword evidence="8" id="KW-1185">Reference proteome</keyword>
<dbReference type="SUPFAM" id="SSF52799">
    <property type="entry name" value="(Phosphotyrosine protein) phosphatases II"/>
    <property type="match status" value="1"/>
</dbReference>
<dbReference type="AlphaFoldDB" id="A0A813MZ98"/>
<sequence>MVFIKGFSSIIEPYLYLGGSILNTNPLLANALGFTHVLNVAQEVIPNQFLFYSLRKYKHIPADDSLNYNIRLNFEESFQMIDEVRQMNGKILVHCAMGISRSATIVIAYLMSRYKMSLNSAYSYVKQKRPEINPNWFFMHQLREYEKELNGNYIRSQRVPCDSMKPSFTFESEPSVIRSAPVWQHNQNLPFTQLNNSLIQKNPQDIFNLDETALFFRMQPNKTLAGISESGQKIDNTRITVALCCNSTSTEKMKPLVIGRSRKPRCFDNFDPEIHVFYRFNKKAWMTGPIFLEWIENFNNYIRLKDPNRNICLLIDNASSHKDTELSNIVIKFLPTNMTSVLQPLDADIITFLNAIIKNV</sequence>
<organism evidence="7 8">
    <name type="scientific">Brachionus calyciflorus</name>
    <dbReference type="NCBI Taxonomy" id="104777"/>
    <lineage>
        <taxon>Eukaryota</taxon>
        <taxon>Metazoa</taxon>
        <taxon>Spiralia</taxon>
        <taxon>Gnathifera</taxon>
        <taxon>Rotifera</taxon>
        <taxon>Eurotatoria</taxon>
        <taxon>Monogononta</taxon>
        <taxon>Pseudotrocha</taxon>
        <taxon>Ploima</taxon>
        <taxon>Brachionidae</taxon>
        <taxon>Brachionus</taxon>
    </lineage>
</organism>
<dbReference type="CDD" id="cd14498">
    <property type="entry name" value="DSP"/>
    <property type="match status" value="1"/>
</dbReference>
<dbReference type="OrthoDB" id="8028904at2759"/>
<dbReference type="PANTHER" id="PTHR10159">
    <property type="entry name" value="DUAL SPECIFICITY PROTEIN PHOSPHATASE"/>
    <property type="match status" value="1"/>
</dbReference>
<dbReference type="SMART" id="SM00195">
    <property type="entry name" value="DSPc"/>
    <property type="match status" value="1"/>
</dbReference>
<dbReference type="InterPro" id="IPR004875">
    <property type="entry name" value="DDE_SF_endonuclease_dom"/>
</dbReference>
<accession>A0A813MZ98</accession>
<feature type="domain" description="Tyrosine-protein phosphatase" evidence="5">
    <location>
        <begin position="6"/>
        <end position="151"/>
    </location>
</feature>
<evidence type="ECO:0000256" key="1">
    <source>
        <dbReference type="ARBA" id="ARBA00008601"/>
    </source>
</evidence>
<evidence type="ECO:0000259" key="6">
    <source>
        <dbReference type="PROSITE" id="PS50056"/>
    </source>
</evidence>
<dbReference type="Gene3D" id="3.90.190.10">
    <property type="entry name" value="Protein tyrosine phosphatase superfamily"/>
    <property type="match status" value="1"/>
</dbReference>
<comment type="similarity">
    <text evidence="1">Belongs to the protein-tyrosine phosphatase family. Non-receptor class dual specificity subfamily.</text>
</comment>
<dbReference type="GO" id="GO:0003676">
    <property type="term" value="F:nucleic acid binding"/>
    <property type="evidence" value="ECO:0007669"/>
    <property type="project" value="InterPro"/>
</dbReference>
<evidence type="ECO:0000256" key="4">
    <source>
        <dbReference type="ARBA" id="ARBA00022912"/>
    </source>
</evidence>
<dbReference type="GO" id="GO:0004725">
    <property type="term" value="F:protein tyrosine phosphatase activity"/>
    <property type="evidence" value="ECO:0007669"/>
    <property type="project" value="UniProtKB-EC"/>
</dbReference>
<protein>
    <recommendedName>
        <fullName evidence="2">protein-tyrosine-phosphatase</fullName>
        <ecNumber evidence="2">3.1.3.48</ecNumber>
    </recommendedName>
</protein>
<dbReference type="GO" id="GO:0043409">
    <property type="term" value="P:negative regulation of MAPK cascade"/>
    <property type="evidence" value="ECO:0007669"/>
    <property type="project" value="TreeGrafter"/>
</dbReference>
<dbReference type="PROSITE" id="PS50054">
    <property type="entry name" value="TYR_PHOSPHATASE_DUAL"/>
    <property type="match status" value="1"/>
</dbReference>
<dbReference type="PANTHER" id="PTHR10159:SF519">
    <property type="entry name" value="DUAL SPECIFICITY PROTEIN PHOSPHATASE MPK3"/>
    <property type="match status" value="1"/>
</dbReference>
<evidence type="ECO:0000313" key="8">
    <source>
        <dbReference type="Proteomes" id="UP000663879"/>
    </source>
</evidence>
<reference evidence="7" key="1">
    <citation type="submission" date="2021-02" db="EMBL/GenBank/DDBJ databases">
        <authorList>
            <person name="Nowell W R."/>
        </authorList>
    </citation>
    <scope>NUCLEOTIDE SEQUENCE</scope>
    <source>
        <strain evidence="7">Ploen Becks lab</strain>
    </source>
</reference>
<dbReference type="InterPro" id="IPR020422">
    <property type="entry name" value="TYR_PHOSPHATASE_DUAL_dom"/>
</dbReference>
<dbReference type="Proteomes" id="UP000663879">
    <property type="component" value="Unassembled WGS sequence"/>
</dbReference>
<dbReference type="InterPro" id="IPR000387">
    <property type="entry name" value="Tyr_Pase_dom"/>
</dbReference>
<feature type="domain" description="Tyrosine specific protein phosphatases" evidence="6">
    <location>
        <begin position="72"/>
        <end position="130"/>
    </location>
</feature>
<dbReference type="EC" id="3.1.3.48" evidence="2"/>
<dbReference type="GO" id="GO:0005737">
    <property type="term" value="C:cytoplasm"/>
    <property type="evidence" value="ECO:0007669"/>
    <property type="project" value="TreeGrafter"/>
</dbReference>
<keyword evidence="4" id="KW-0904">Protein phosphatase</keyword>